<dbReference type="Proteomes" id="UP001050691">
    <property type="component" value="Unassembled WGS sequence"/>
</dbReference>
<dbReference type="PANTHER" id="PTHR11895">
    <property type="entry name" value="TRANSAMIDASE"/>
    <property type="match status" value="1"/>
</dbReference>
<dbReference type="InterPro" id="IPR004412">
    <property type="entry name" value="GatA"/>
</dbReference>
<sequence length="460" mass="50130">MWIKNAQDPGYDATVVNLLLENGAQILGKTNCDEFGMGSLSIHSFFKPVINPFTPANVPPAKKSEPRSAGGSSGGSAAIATHKLCFAALATDTGGSTRLPAAYCGVAGLKPSYGLISRWGVIAFADSLDTVGIIASKVENIRRVYVILIPVESDVVAQYDERDPTSVPVDIRNAAHDACEHFPVLEDINDLGKLRIGIPQEYFPAELGDTVLKPFRRVLQALEQRGASLIPVSLPSTKYALSAYYVLASAEASSNMARYDGVRYGMQYRPPYDADLSKTSDVYAHTRSFYFGKEVKKRILLGTYALTAESVHNVSVMEHIPNQPIFRAFDNYYLKAQELRKLIRQDFNNVFRIPNVLQSSNTSKTTTTQGVDILLHPTTIRTAPLLSEISDKGLDTYVQDVLTVPASLAGIPAISIPSIADDGWPVGTSIVGQWGSDEKVLKVAELMEKLMHETDSKTLT</sequence>
<comment type="catalytic activity">
    <reaction evidence="5">
        <text>L-glutamyl-tRNA(Gln) + L-glutamine + ATP + H2O = L-glutaminyl-tRNA(Gln) + L-glutamate + ADP + phosphate + H(+)</text>
        <dbReference type="Rhea" id="RHEA:17521"/>
        <dbReference type="Rhea" id="RHEA-COMP:9681"/>
        <dbReference type="Rhea" id="RHEA-COMP:9684"/>
        <dbReference type="ChEBI" id="CHEBI:15377"/>
        <dbReference type="ChEBI" id="CHEBI:15378"/>
        <dbReference type="ChEBI" id="CHEBI:29985"/>
        <dbReference type="ChEBI" id="CHEBI:30616"/>
        <dbReference type="ChEBI" id="CHEBI:43474"/>
        <dbReference type="ChEBI" id="CHEBI:58359"/>
        <dbReference type="ChEBI" id="CHEBI:78520"/>
        <dbReference type="ChEBI" id="CHEBI:78521"/>
        <dbReference type="ChEBI" id="CHEBI:456216"/>
        <dbReference type="EC" id="6.3.5.7"/>
    </reaction>
</comment>
<comment type="subunit">
    <text evidence="5">Subunit of the heterotrimeric GatCAB amidotransferase (AdT) complex, composed of A, B and C subunits.</text>
</comment>
<dbReference type="InterPro" id="IPR023631">
    <property type="entry name" value="Amidase_dom"/>
</dbReference>
<dbReference type="GO" id="GO:0070681">
    <property type="term" value="P:glutaminyl-tRNAGln biosynthesis via transamidation"/>
    <property type="evidence" value="ECO:0007669"/>
    <property type="project" value="UniProtKB-UniRule"/>
</dbReference>
<dbReference type="Pfam" id="PF01425">
    <property type="entry name" value="Amidase"/>
    <property type="match status" value="1"/>
</dbReference>
<comment type="caution">
    <text evidence="7">The sequence shown here is derived from an EMBL/GenBank/DDBJ whole genome shotgun (WGS) entry which is preliminary data.</text>
</comment>
<feature type="domain" description="Amidase" evidence="6">
    <location>
        <begin position="9"/>
        <end position="441"/>
    </location>
</feature>
<gene>
    <name evidence="7" type="ORF">Clacol_005423</name>
</gene>
<comment type="subcellular location">
    <subcellularLocation>
        <location evidence="5">Mitochondrion</location>
    </subcellularLocation>
</comment>
<evidence type="ECO:0000256" key="2">
    <source>
        <dbReference type="ARBA" id="ARBA00022741"/>
    </source>
</evidence>
<comment type="caution">
    <text evidence="5">Lacks conserved residue(s) required for the propagation of feature annotation.</text>
</comment>
<accession>A0AAV5A989</accession>
<evidence type="ECO:0000256" key="1">
    <source>
        <dbReference type="ARBA" id="ARBA00022598"/>
    </source>
</evidence>
<dbReference type="GO" id="GO:0032543">
    <property type="term" value="P:mitochondrial translation"/>
    <property type="evidence" value="ECO:0007669"/>
    <property type="project" value="UniProtKB-UniRule"/>
</dbReference>
<dbReference type="GO" id="GO:0005739">
    <property type="term" value="C:mitochondrion"/>
    <property type="evidence" value="ECO:0007669"/>
    <property type="project" value="UniProtKB-SubCell"/>
</dbReference>
<feature type="active site" description="Acyl-ester intermediate" evidence="5">
    <location>
        <position position="96"/>
    </location>
</feature>
<organism evidence="7 8">
    <name type="scientific">Clathrus columnatus</name>
    <dbReference type="NCBI Taxonomy" id="1419009"/>
    <lineage>
        <taxon>Eukaryota</taxon>
        <taxon>Fungi</taxon>
        <taxon>Dikarya</taxon>
        <taxon>Basidiomycota</taxon>
        <taxon>Agaricomycotina</taxon>
        <taxon>Agaricomycetes</taxon>
        <taxon>Phallomycetidae</taxon>
        <taxon>Phallales</taxon>
        <taxon>Clathraceae</taxon>
        <taxon>Clathrus</taxon>
    </lineage>
</organism>
<keyword evidence="2 5" id="KW-0547">Nucleotide-binding</keyword>
<evidence type="ECO:0000256" key="3">
    <source>
        <dbReference type="ARBA" id="ARBA00022840"/>
    </source>
</evidence>
<dbReference type="Gene3D" id="3.90.1300.10">
    <property type="entry name" value="Amidase signature (AS) domain"/>
    <property type="match status" value="1"/>
</dbReference>
<comment type="function">
    <text evidence="5">Allows the formation of correctly charged Gln-tRNA(Gln) through the transamidation of misacylated Glu-tRNA(Gln) in the mitochondria. The reaction takes place in the presence of glutamine and ATP through an activated gamma-phospho-Glu-tRNA(Gln).</text>
</comment>
<keyword evidence="3 5" id="KW-0067">ATP-binding</keyword>
<dbReference type="PANTHER" id="PTHR11895:SF7">
    <property type="entry name" value="GLUTAMYL-TRNA(GLN) AMIDOTRANSFERASE SUBUNIT A, MITOCHONDRIAL"/>
    <property type="match status" value="1"/>
</dbReference>
<dbReference type="EMBL" id="BPWL01000006">
    <property type="protein sequence ID" value="GJJ11191.1"/>
    <property type="molecule type" value="Genomic_DNA"/>
</dbReference>
<name>A0AAV5A989_9AGAM</name>
<dbReference type="GO" id="GO:0005524">
    <property type="term" value="F:ATP binding"/>
    <property type="evidence" value="ECO:0007669"/>
    <property type="project" value="UniProtKB-KW"/>
</dbReference>
<keyword evidence="4 5" id="KW-0648">Protein biosynthesis</keyword>
<evidence type="ECO:0000313" key="7">
    <source>
        <dbReference type="EMBL" id="GJJ11191.1"/>
    </source>
</evidence>
<dbReference type="InterPro" id="IPR000120">
    <property type="entry name" value="Amidase"/>
</dbReference>
<feature type="active site" description="Charge relay system" evidence="5">
    <location>
        <position position="72"/>
    </location>
</feature>
<evidence type="ECO:0000313" key="8">
    <source>
        <dbReference type="Proteomes" id="UP001050691"/>
    </source>
</evidence>
<dbReference type="GO" id="GO:0050567">
    <property type="term" value="F:glutaminyl-tRNA synthase (glutamine-hydrolyzing) activity"/>
    <property type="evidence" value="ECO:0007669"/>
    <property type="project" value="UniProtKB-UniRule"/>
</dbReference>
<keyword evidence="8" id="KW-1185">Reference proteome</keyword>
<evidence type="ECO:0000256" key="5">
    <source>
        <dbReference type="HAMAP-Rule" id="MF_03150"/>
    </source>
</evidence>
<evidence type="ECO:0000259" key="6">
    <source>
        <dbReference type="Pfam" id="PF01425"/>
    </source>
</evidence>
<proteinExistence type="inferred from homology"/>
<dbReference type="InterPro" id="IPR036928">
    <property type="entry name" value="AS_sf"/>
</dbReference>
<reference evidence="7" key="1">
    <citation type="submission" date="2021-10" db="EMBL/GenBank/DDBJ databases">
        <title>De novo Genome Assembly of Clathrus columnatus (Basidiomycota, Fungi) Using Illumina and Nanopore Sequence Data.</title>
        <authorList>
            <person name="Ogiso-Tanaka E."/>
            <person name="Itagaki H."/>
            <person name="Hosoya T."/>
            <person name="Hosaka K."/>
        </authorList>
    </citation>
    <scope>NUCLEOTIDE SEQUENCE</scope>
    <source>
        <strain evidence="7">MO-923</strain>
    </source>
</reference>
<evidence type="ECO:0000256" key="4">
    <source>
        <dbReference type="ARBA" id="ARBA00022917"/>
    </source>
</evidence>
<protein>
    <recommendedName>
        <fullName evidence="5">Glutamyl-tRNA(Gln) amidotransferase subunit A, mitochondrial</fullName>
        <shortName evidence="5">Glu-AdT subunit A</shortName>
        <ecNumber evidence="5">6.3.5.7</ecNumber>
    </recommendedName>
</protein>
<keyword evidence="5" id="KW-0496">Mitochondrion</keyword>
<dbReference type="HAMAP" id="MF_00120">
    <property type="entry name" value="GatA"/>
    <property type="match status" value="1"/>
</dbReference>
<comment type="similarity">
    <text evidence="5">Belongs to the amidase family. GatA subfamily.</text>
</comment>
<dbReference type="EC" id="6.3.5.7" evidence="5"/>
<dbReference type="GO" id="GO:0030956">
    <property type="term" value="C:glutamyl-tRNA(Gln) amidotransferase complex"/>
    <property type="evidence" value="ECO:0007669"/>
    <property type="project" value="UniProtKB-UniRule"/>
</dbReference>
<dbReference type="AlphaFoldDB" id="A0AAV5A989"/>
<dbReference type="SUPFAM" id="SSF75304">
    <property type="entry name" value="Amidase signature (AS) enzymes"/>
    <property type="match status" value="1"/>
</dbReference>
<keyword evidence="1 5" id="KW-0436">Ligase</keyword>